<dbReference type="AlphaFoldDB" id="A0A318GVV6"/>
<dbReference type="OrthoDB" id="9803764at2"/>
<dbReference type="InterPro" id="IPR009057">
    <property type="entry name" value="Homeodomain-like_sf"/>
</dbReference>
<dbReference type="PANTHER" id="PTHR46796:SF6">
    <property type="entry name" value="ARAC SUBFAMILY"/>
    <property type="match status" value="1"/>
</dbReference>
<evidence type="ECO:0000313" key="6">
    <source>
        <dbReference type="Proteomes" id="UP000247811"/>
    </source>
</evidence>
<dbReference type="Gene3D" id="1.10.10.60">
    <property type="entry name" value="Homeodomain-like"/>
    <property type="match status" value="1"/>
</dbReference>
<keyword evidence="3" id="KW-0804">Transcription</keyword>
<proteinExistence type="predicted"/>
<evidence type="ECO:0000256" key="2">
    <source>
        <dbReference type="ARBA" id="ARBA00023125"/>
    </source>
</evidence>
<evidence type="ECO:0000256" key="3">
    <source>
        <dbReference type="ARBA" id="ARBA00023163"/>
    </source>
</evidence>
<dbReference type="PRINTS" id="PR00032">
    <property type="entry name" value="HTHARAC"/>
</dbReference>
<feature type="domain" description="HTH araC/xylS-type" evidence="4">
    <location>
        <begin position="241"/>
        <end position="342"/>
    </location>
</feature>
<dbReference type="GO" id="GO:0003700">
    <property type="term" value="F:DNA-binding transcription factor activity"/>
    <property type="evidence" value="ECO:0007669"/>
    <property type="project" value="InterPro"/>
</dbReference>
<keyword evidence="6" id="KW-1185">Reference proteome</keyword>
<keyword evidence="2" id="KW-0238">DNA-binding</keyword>
<dbReference type="PANTHER" id="PTHR46796">
    <property type="entry name" value="HTH-TYPE TRANSCRIPTIONAL ACTIVATOR RHAS-RELATED"/>
    <property type="match status" value="1"/>
</dbReference>
<dbReference type="InterPro" id="IPR035418">
    <property type="entry name" value="AraC-bd_2"/>
</dbReference>
<name>A0A318GVV6_9BURK</name>
<organism evidence="5 6">
    <name type="scientific">Sphaerotilus hippei</name>
    <dbReference type="NCBI Taxonomy" id="744406"/>
    <lineage>
        <taxon>Bacteria</taxon>
        <taxon>Pseudomonadati</taxon>
        <taxon>Pseudomonadota</taxon>
        <taxon>Betaproteobacteria</taxon>
        <taxon>Burkholderiales</taxon>
        <taxon>Sphaerotilaceae</taxon>
        <taxon>Sphaerotilus</taxon>
    </lineage>
</organism>
<dbReference type="EMBL" id="QJJS01000025">
    <property type="protein sequence ID" value="PXW92338.1"/>
    <property type="molecule type" value="Genomic_DNA"/>
</dbReference>
<gene>
    <name evidence="5" type="ORF">C7444_12512</name>
</gene>
<evidence type="ECO:0000259" key="4">
    <source>
        <dbReference type="PROSITE" id="PS01124"/>
    </source>
</evidence>
<reference evidence="5 6" key="1">
    <citation type="submission" date="2018-05" db="EMBL/GenBank/DDBJ databases">
        <title>Genomic Encyclopedia of Type Strains, Phase IV (KMG-IV): sequencing the most valuable type-strain genomes for metagenomic binning, comparative biology and taxonomic classification.</title>
        <authorList>
            <person name="Goeker M."/>
        </authorList>
    </citation>
    <scope>NUCLEOTIDE SEQUENCE [LARGE SCALE GENOMIC DNA]</scope>
    <source>
        <strain evidence="5 6">DSM 566</strain>
    </source>
</reference>
<evidence type="ECO:0000256" key="1">
    <source>
        <dbReference type="ARBA" id="ARBA00023015"/>
    </source>
</evidence>
<dbReference type="InterPro" id="IPR018060">
    <property type="entry name" value="HTH_AraC"/>
</dbReference>
<evidence type="ECO:0000313" key="5">
    <source>
        <dbReference type="EMBL" id="PXW92338.1"/>
    </source>
</evidence>
<dbReference type="InterPro" id="IPR020449">
    <property type="entry name" value="Tscrpt_reg_AraC-type_HTH"/>
</dbReference>
<comment type="caution">
    <text evidence="5">The sequence shown here is derived from an EMBL/GenBank/DDBJ whole genome shotgun (WGS) entry which is preliminary data.</text>
</comment>
<dbReference type="Pfam" id="PF12833">
    <property type="entry name" value="HTH_18"/>
    <property type="match status" value="1"/>
</dbReference>
<keyword evidence="1" id="KW-0805">Transcription regulation</keyword>
<dbReference type="PROSITE" id="PS01124">
    <property type="entry name" value="HTH_ARAC_FAMILY_2"/>
    <property type="match status" value="1"/>
</dbReference>
<dbReference type="SMART" id="SM00342">
    <property type="entry name" value="HTH_ARAC"/>
    <property type="match status" value="1"/>
</dbReference>
<dbReference type="Proteomes" id="UP000247811">
    <property type="component" value="Unassembled WGS sequence"/>
</dbReference>
<dbReference type="GO" id="GO:0043565">
    <property type="term" value="F:sequence-specific DNA binding"/>
    <property type="evidence" value="ECO:0007669"/>
    <property type="project" value="InterPro"/>
</dbReference>
<dbReference type="SUPFAM" id="SSF46689">
    <property type="entry name" value="Homeodomain-like"/>
    <property type="match status" value="1"/>
</dbReference>
<dbReference type="InterPro" id="IPR050204">
    <property type="entry name" value="AraC_XylS_family_regulators"/>
</dbReference>
<sequence length="343" mass="37513">MHQPSSQGTPVEPVTAAVRVSTDEVPSGRRLAFWADQVCAQLLRVQVDTVGSLGEFNGSIERAPLQDLDVCRVRSGAQSVRRTQSMADEGSCETILFNIQREGISQVSQAGRTACLHPGDFTLISSARPCGLDFQASFEHTVLRVPAAELRGLLGRTELPFAQVMSGSGLPGRLLTQLADGVIAATPARSGDVETPDPQVSGHVRHALLHTLAALVVPHLPPASEPERRRGRNRLSAYHLARIHAVIEAHLGDPALDVEHIASFTRLSPSHIHRLFETEPATVAATIRRRRLQCCREQLADPAHAHRSISEIAFQCGFNQAAHFSRVFRQAFGMTPTEWRVRR</sequence>
<accession>A0A318GVV6</accession>
<protein>
    <submittedName>
        <fullName evidence="5">AraC family transcriptional regulator</fullName>
    </submittedName>
</protein>
<dbReference type="Pfam" id="PF14525">
    <property type="entry name" value="AraC_binding_2"/>
    <property type="match status" value="1"/>
</dbReference>